<dbReference type="PRINTS" id="PR01046">
    <property type="entry name" value="TRNASYNTHPRO"/>
</dbReference>
<accession>A0A7S2AQM6</accession>
<dbReference type="SUPFAM" id="SSF55826">
    <property type="entry name" value="YbaK/ProRS associated domain"/>
    <property type="match status" value="1"/>
</dbReference>
<dbReference type="GO" id="GO:0006433">
    <property type="term" value="P:prolyl-tRNA aminoacylation"/>
    <property type="evidence" value="ECO:0007669"/>
    <property type="project" value="InterPro"/>
</dbReference>
<proteinExistence type="inferred from homology"/>
<dbReference type="InterPro" id="IPR004499">
    <property type="entry name" value="Pro-tRNA-ligase_IIa_arc-type"/>
</dbReference>
<dbReference type="EC" id="6.1.1.15" evidence="1"/>
<dbReference type="PROSITE" id="PS50405">
    <property type="entry name" value="GST_CTER"/>
    <property type="match status" value="1"/>
</dbReference>
<dbReference type="InterPro" id="IPR036621">
    <property type="entry name" value="Anticodon-bd_dom_sf"/>
</dbReference>
<feature type="domain" description="Aminoacyl-transfer RNA synthetases class-II family profile" evidence="12">
    <location>
        <begin position="414"/>
        <end position="655"/>
    </location>
</feature>
<evidence type="ECO:0000256" key="1">
    <source>
        <dbReference type="ARBA" id="ARBA00012831"/>
    </source>
</evidence>
<evidence type="ECO:0000256" key="3">
    <source>
        <dbReference type="ARBA" id="ARBA00022741"/>
    </source>
</evidence>
<name>A0A7S2AQM6_9STRA</name>
<dbReference type="EMBL" id="HBGS01004298">
    <property type="protein sequence ID" value="CAD9374420.1"/>
    <property type="molecule type" value="Transcribed_RNA"/>
</dbReference>
<evidence type="ECO:0000256" key="2">
    <source>
        <dbReference type="ARBA" id="ARBA00022598"/>
    </source>
</evidence>
<reference evidence="13" key="1">
    <citation type="submission" date="2021-01" db="EMBL/GenBank/DDBJ databases">
        <authorList>
            <person name="Corre E."/>
            <person name="Pelletier E."/>
            <person name="Niang G."/>
            <person name="Scheremetjew M."/>
            <person name="Finn R."/>
            <person name="Kale V."/>
            <person name="Holt S."/>
            <person name="Cochrane G."/>
            <person name="Meng A."/>
            <person name="Brown T."/>
            <person name="Cohen L."/>
        </authorList>
    </citation>
    <scope>NUCLEOTIDE SEQUENCE</scope>
    <source>
        <strain evidence="13">CCMP1381</strain>
    </source>
</reference>
<dbReference type="Gene3D" id="3.40.50.800">
    <property type="entry name" value="Anticodon-binding domain"/>
    <property type="match status" value="1"/>
</dbReference>
<keyword evidence="6" id="KW-0030">Aminoacyl-tRNA synthetase</keyword>
<dbReference type="Gene3D" id="3.30.930.10">
    <property type="entry name" value="Bira Bifunctional Protein, Domain 2"/>
    <property type="match status" value="1"/>
</dbReference>
<dbReference type="Pfam" id="PF04073">
    <property type="entry name" value="tRNA_edit"/>
    <property type="match status" value="1"/>
</dbReference>
<dbReference type="InterPro" id="IPR006195">
    <property type="entry name" value="aa-tRNA-synth_II"/>
</dbReference>
<dbReference type="Gene3D" id="1.20.1050.130">
    <property type="match status" value="1"/>
</dbReference>
<dbReference type="SUPFAM" id="SSF55681">
    <property type="entry name" value="Class II aaRS and biotin synthetases"/>
    <property type="match status" value="1"/>
</dbReference>
<dbReference type="GO" id="GO:0005524">
    <property type="term" value="F:ATP binding"/>
    <property type="evidence" value="ECO:0007669"/>
    <property type="project" value="UniProtKB-KW"/>
</dbReference>
<evidence type="ECO:0000256" key="6">
    <source>
        <dbReference type="ARBA" id="ARBA00023146"/>
    </source>
</evidence>
<dbReference type="InterPro" id="IPR033721">
    <property type="entry name" value="ProRS_core_arch_euk"/>
</dbReference>
<evidence type="ECO:0000256" key="9">
    <source>
        <dbReference type="SAM" id="MobiDB-lite"/>
    </source>
</evidence>
<evidence type="ECO:0000259" key="12">
    <source>
        <dbReference type="PROSITE" id="PS50862"/>
    </source>
</evidence>
<dbReference type="PANTHER" id="PTHR43382">
    <property type="entry name" value="PROLYL-TRNA SYNTHETASE"/>
    <property type="match status" value="1"/>
</dbReference>
<dbReference type="Gene3D" id="3.90.960.10">
    <property type="entry name" value="YbaK/aminoacyl-tRNA synthetase-associated domain"/>
    <property type="match status" value="1"/>
</dbReference>
<evidence type="ECO:0000256" key="4">
    <source>
        <dbReference type="ARBA" id="ARBA00022840"/>
    </source>
</evidence>
<comment type="catalytic activity">
    <reaction evidence="8">
        <text>tRNA(Pro) + L-proline + ATP = L-prolyl-tRNA(Pro) + AMP + diphosphate</text>
        <dbReference type="Rhea" id="RHEA:14305"/>
        <dbReference type="Rhea" id="RHEA-COMP:9700"/>
        <dbReference type="Rhea" id="RHEA-COMP:9702"/>
        <dbReference type="ChEBI" id="CHEBI:30616"/>
        <dbReference type="ChEBI" id="CHEBI:33019"/>
        <dbReference type="ChEBI" id="CHEBI:60039"/>
        <dbReference type="ChEBI" id="CHEBI:78442"/>
        <dbReference type="ChEBI" id="CHEBI:78532"/>
        <dbReference type="ChEBI" id="CHEBI:456215"/>
        <dbReference type="EC" id="6.1.1.15"/>
    </reaction>
</comment>
<feature type="domain" description="GST C-terminal" evidence="11">
    <location>
        <begin position="41"/>
        <end position="158"/>
    </location>
</feature>
<dbReference type="GO" id="GO:0002161">
    <property type="term" value="F:aminoacyl-tRNA deacylase activity"/>
    <property type="evidence" value="ECO:0007669"/>
    <property type="project" value="InterPro"/>
</dbReference>
<dbReference type="GO" id="GO:0005737">
    <property type="term" value="C:cytoplasm"/>
    <property type="evidence" value="ECO:0007669"/>
    <property type="project" value="InterPro"/>
</dbReference>
<dbReference type="InterPro" id="IPR036282">
    <property type="entry name" value="Glutathione-S-Trfase_C_sf"/>
</dbReference>
<evidence type="ECO:0000256" key="7">
    <source>
        <dbReference type="ARBA" id="ARBA00029731"/>
    </source>
</evidence>
<evidence type="ECO:0000256" key="10">
    <source>
        <dbReference type="SAM" id="SignalP"/>
    </source>
</evidence>
<dbReference type="InterPro" id="IPR045864">
    <property type="entry name" value="aa-tRNA-synth_II/BPL/LPL"/>
</dbReference>
<dbReference type="SUPFAM" id="SSF52954">
    <property type="entry name" value="Class II aaRS ABD-related"/>
    <property type="match status" value="1"/>
</dbReference>
<dbReference type="InterPro" id="IPR036754">
    <property type="entry name" value="YbaK/aa-tRNA-synt-asso_dom_sf"/>
</dbReference>
<dbReference type="SUPFAM" id="SSF47616">
    <property type="entry name" value="GST C-terminal domain-like"/>
    <property type="match status" value="1"/>
</dbReference>
<dbReference type="FunFam" id="3.30.110.30:FF:000001">
    <property type="entry name" value="Bifunctional glutamate/proline--tRNA ligase"/>
    <property type="match status" value="1"/>
</dbReference>
<dbReference type="InterPro" id="IPR010987">
    <property type="entry name" value="Glutathione-S-Trfase_C-like"/>
</dbReference>
<dbReference type="InterPro" id="IPR002314">
    <property type="entry name" value="aa-tRNA-synt_IIb"/>
</dbReference>
<feature type="signal peptide" evidence="10">
    <location>
        <begin position="1"/>
        <end position="21"/>
    </location>
</feature>
<dbReference type="GO" id="GO:0004827">
    <property type="term" value="F:proline-tRNA ligase activity"/>
    <property type="evidence" value="ECO:0007669"/>
    <property type="project" value="UniProtKB-EC"/>
</dbReference>
<dbReference type="Pfam" id="PF09180">
    <property type="entry name" value="ProRS-C_1"/>
    <property type="match status" value="1"/>
</dbReference>
<protein>
    <recommendedName>
        <fullName evidence="1">proline--tRNA ligase</fullName>
        <ecNumber evidence="1">6.1.1.15</ecNumber>
    </recommendedName>
    <alternativeName>
        <fullName evidence="7">Prolyl-tRNA synthetase</fullName>
    </alternativeName>
</protein>
<keyword evidence="4" id="KW-0067">ATP-binding</keyword>
<keyword evidence="5" id="KW-0648">Protein biosynthesis</keyword>
<dbReference type="PANTHER" id="PTHR43382:SF2">
    <property type="entry name" value="BIFUNCTIONAL GLUTAMATE_PROLINE--TRNA LIGASE"/>
    <property type="match status" value="1"/>
</dbReference>
<dbReference type="CDD" id="cd00778">
    <property type="entry name" value="ProRS_core_arch_euk"/>
    <property type="match status" value="1"/>
</dbReference>
<evidence type="ECO:0000259" key="11">
    <source>
        <dbReference type="PROSITE" id="PS50405"/>
    </source>
</evidence>
<dbReference type="InterPro" id="IPR016061">
    <property type="entry name" value="Pro-tRNA_ligase_II_C"/>
</dbReference>
<dbReference type="InterPro" id="IPR004046">
    <property type="entry name" value="GST_C"/>
</dbReference>
<dbReference type="InterPro" id="IPR007214">
    <property type="entry name" value="YbaK/aa-tRNA-synth-assoc-dom"/>
</dbReference>
<keyword evidence="2" id="KW-0436">Ligase</keyword>
<dbReference type="HAMAP" id="MF_01571">
    <property type="entry name" value="Pro_tRNA_synth_type3"/>
    <property type="match status" value="1"/>
</dbReference>
<evidence type="ECO:0000256" key="5">
    <source>
        <dbReference type="ARBA" id="ARBA00022917"/>
    </source>
</evidence>
<dbReference type="FunFam" id="3.40.50.800:FF:000005">
    <property type="entry name" value="bifunctional glutamate/proline--tRNA ligase"/>
    <property type="match status" value="1"/>
</dbReference>
<dbReference type="InterPro" id="IPR002316">
    <property type="entry name" value="Pro-tRNA-ligase_IIa"/>
</dbReference>
<dbReference type="InterPro" id="IPR017449">
    <property type="entry name" value="Pro-tRNA_synth_II"/>
</dbReference>
<dbReference type="GO" id="GO:0017101">
    <property type="term" value="C:aminoacyl-tRNA synthetase multienzyme complex"/>
    <property type="evidence" value="ECO:0007669"/>
    <property type="project" value="TreeGrafter"/>
</dbReference>
<dbReference type="PROSITE" id="PS50862">
    <property type="entry name" value="AA_TRNA_LIGASE_II"/>
    <property type="match status" value="1"/>
</dbReference>
<dbReference type="SMART" id="SM00946">
    <property type="entry name" value="ProRS-C_1"/>
    <property type="match status" value="1"/>
</dbReference>
<dbReference type="NCBIfam" id="TIGR00408">
    <property type="entry name" value="proS_fam_I"/>
    <property type="match status" value="1"/>
</dbReference>
<dbReference type="Pfam" id="PF00587">
    <property type="entry name" value="tRNA-synt_2b"/>
    <property type="match status" value="1"/>
</dbReference>
<keyword evidence="10" id="KW-0732">Signal</keyword>
<dbReference type="InterPro" id="IPR004154">
    <property type="entry name" value="Anticodon-bd"/>
</dbReference>
<dbReference type="Pfam" id="PF03129">
    <property type="entry name" value="HGTP_anticodon"/>
    <property type="match status" value="1"/>
</dbReference>
<feature type="compositionally biased region" description="Basic and acidic residues" evidence="9">
    <location>
        <begin position="327"/>
        <end position="336"/>
    </location>
</feature>
<feature type="chain" id="PRO_5030622727" description="proline--tRNA ligase" evidence="10">
    <location>
        <begin position="22"/>
        <end position="880"/>
    </location>
</feature>
<evidence type="ECO:0000256" key="8">
    <source>
        <dbReference type="ARBA" id="ARBA00047671"/>
    </source>
</evidence>
<dbReference type="FunFam" id="3.30.930.10:FF:000007">
    <property type="entry name" value="Bifunctional glutamate/proline--tRNA ligase"/>
    <property type="match status" value="1"/>
</dbReference>
<feature type="region of interest" description="Disordered" evidence="9">
    <location>
        <begin position="327"/>
        <end position="376"/>
    </location>
</feature>
<dbReference type="CDD" id="cd00862">
    <property type="entry name" value="ProRS_anticodon_zinc"/>
    <property type="match status" value="1"/>
</dbReference>
<keyword evidence="3" id="KW-0547">Nucleotide-binding</keyword>
<sequence length="880" mass="98825">MAKRSAALVTAAFCHVQVTSGEACPGVLQLDVPQGVIRGDGAVLRYIAKSKSSTSTDSISDGKIDSWVEFAFHELQLHAEKPAPDDLVTPSVSALGTFLENRTYLVGDSMTLADIAVCCALSRYAVLIPTNVNVDRWFRTCTAQPSFKELTQQPSAAPALAEVDETGNKAIDLLKKLDIEFKTYEHAEVKTVKEQASAVGSLPGVLTRNLLFKDKKHGFFLVVAHESRDTRDTKQLAKLLDLKGKTNLRLCDAVTLDEKLGVNPGSVSYLSIMNDTSGDVTLCLDSALLEQNFVNAHPLRCDRTVATDPQSLLKFVRHSDHEPKLLKYGDIGKKTDIPAQKPQSAKPNKSEKKPQQKKQKQSSGGNRGKQQKKGGAVVYKKSENFAQWYPEVVEKSEMLSYGDISGCYILRPWGYGVWEQIQKWFDNEIKKLDVENCYFPLFVSKGALEKEENHIEGFAPEVAWVTKAGDTDLAEPIAVRPTSETIMYPEYAKWIHSHRDLPLKLNQWNNVVRWEFKYPTPFLRSREFLWQEGHTAHANEQEADEMVYQILELYKQVYEQLCAVPVIKGLKTEEEKFAGGYFTTTCEAYIHGSGRSIQGATSHNLGQNFGKMFDIKFEDKDKVTRVPWQTSWGLTTRSIGVMIMVHSDDQGLVLPPRIAPCQVVIVPIVSSKSGMDPEVIDNYVSEVTKRIKDQGIRVKADNRDNYTAGWKYNYWEMKGVPIRVEIGASEIEKKTILLKLRYNGSKEEVNLADLSDRIPAVLDEIHANMLRKATEDRDKKLVVVKEWKDFVPNLNEGCMCLTPFCDEQDAENEAKARSKAEALDGEDEDERCATSLAAKTLCKPYDQEGCRINDLEDISTLKCFFTGKPAKAWVLWGRSY</sequence>
<gene>
    <name evidence="13" type="ORF">DSPE1174_LOCUS2219</name>
</gene>
<organism evidence="13">
    <name type="scientific">Octactis speculum</name>
    <dbReference type="NCBI Taxonomy" id="3111310"/>
    <lineage>
        <taxon>Eukaryota</taxon>
        <taxon>Sar</taxon>
        <taxon>Stramenopiles</taxon>
        <taxon>Ochrophyta</taxon>
        <taxon>Dictyochophyceae</taxon>
        <taxon>Dictyochales</taxon>
        <taxon>Dictyochaceae</taxon>
        <taxon>Octactis</taxon>
    </lineage>
</organism>
<dbReference type="Gene3D" id="3.30.110.30">
    <property type="entry name" value="C-terminal domain of ProRS"/>
    <property type="match status" value="1"/>
</dbReference>
<dbReference type="SUPFAM" id="SSF64586">
    <property type="entry name" value="C-terminal domain of ProRS"/>
    <property type="match status" value="1"/>
</dbReference>
<dbReference type="AlphaFoldDB" id="A0A7S2AQM6"/>
<dbReference type="Pfam" id="PF00043">
    <property type="entry name" value="GST_C"/>
    <property type="match status" value="1"/>
</dbReference>
<evidence type="ECO:0000313" key="13">
    <source>
        <dbReference type="EMBL" id="CAD9374420.1"/>
    </source>
</evidence>